<evidence type="ECO:0000259" key="3">
    <source>
        <dbReference type="PROSITE" id="PS51840"/>
    </source>
</evidence>
<name>A0ABD2XXW4_9GENT</name>
<protein>
    <recommendedName>
        <fullName evidence="3">C2 NT-type domain-containing protein</fullName>
    </recommendedName>
</protein>
<evidence type="ECO:0000313" key="5">
    <source>
        <dbReference type="Proteomes" id="UP001630127"/>
    </source>
</evidence>
<feature type="coiled-coil region" evidence="1">
    <location>
        <begin position="492"/>
        <end position="526"/>
    </location>
</feature>
<feature type="coiled-coil region" evidence="1">
    <location>
        <begin position="556"/>
        <end position="713"/>
    </location>
</feature>
<proteinExistence type="predicted"/>
<feature type="coiled-coil region" evidence="1">
    <location>
        <begin position="750"/>
        <end position="795"/>
    </location>
</feature>
<gene>
    <name evidence="4" type="ORF">ACH5RR_038454</name>
</gene>
<reference evidence="4 5" key="1">
    <citation type="submission" date="2024-11" db="EMBL/GenBank/DDBJ databases">
        <title>A near-complete genome assembly of Cinchona calisaya.</title>
        <authorList>
            <person name="Lian D.C."/>
            <person name="Zhao X.W."/>
            <person name="Wei L."/>
        </authorList>
    </citation>
    <scope>NUCLEOTIDE SEQUENCE [LARGE SCALE GENOMIC DNA]</scope>
    <source>
        <tissue evidence="4">Nenye</tissue>
    </source>
</reference>
<organism evidence="4 5">
    <name type="scientific">Cinchona calisaya</name>
    <dbReference type="NCBI Taxonomy" id="153742"/>
    <lineage>
        <taxon>Eukaryota</taxon>
        <taxon>Viridiplantae</taxon>
        <taxon>Streptophyta</taxon>
        <taxon>Embryophyta</taxon>
        <taxon>Tracheophyta</taxon>
        <taxon>Spermatophyta</taxon>
        <taxon>Magnoliopsida</taxon>
        <taxon>eudicotyledons</taxon>
        <taxon>Gunneridae</taxon>
        <taxon>Pentapetalae</taxon>
        <taxon>asterids</taxon>
        <taxon>lamiids</taxon>
        <taxon>Gentianales</taxon>
        <taxon>Rubiaceae</taxon>
        <taxon>Cinchonoideae</taxon>
        <taxon>Cinchoneae</taxon>
        <taxon>Cinchona</taxon>
    </lineage>
</organism>
<feature type="coiled-coil region" evidence="1">
    <location>
        <begin position="1134"/>
        <end position="1175"/>
    </location>
</feature>
<feature type="compositionally biased region" description="Basic and acidic residues" evidence="2">
    <location>
        <begin position="969"/>
        <end position="982"/>
    </location>
</feature>
<evidence type="ECO:0000256" key="1">
    <source>
        <dbReference type="SAM" id="Coils"/>
    </source>
</evidence>
<feature type="domain" description="C2 NT-type" evidence="3">
    <location>
        <begin position="6"/>
        <end position="141"/>
    </location>
</feature>
<comment type="caution">
    <text evidence="4">The sequence shown here is derived from an EMBL/GenBank/DDBJ whole genome shotgun (WGS) entry which is preliminary data.</text>
</comment>
<dbReference type="PANTHER" id="PTHR34452:SF7">
    <property type="entry name" value="MYOSIN HEAVY CHAIN-RELATED PROTEIN"/>
    <property type="match status" value="1"/>
</dbReference>
<feature type="compositionally biased region" description="Low complexity" evidence="2">
    <location>
        <begin position="204"/>
        <end position="218"/>
    </location>
</feature>
<feature type="coiled-coil region" evidence="1">
    <location>
        <begin position="1035"/>
        <end position="1062"/>
    </location>
</feature>
<keyword evidence="1" id="KW-0175">Coiled coil</keyword>
<keyword evidence="5" id="KW-1185">Reference proteome</keyword>
<evidence type="ECO:0000313" key="4">
    <source>
        <dbReference type="EMBL" id="KAL3499361.1"/>
    </source>
</evidence>
<dbReference type="PROSITE" id="PS51840">
    <property type="entry name" value="C2_NT"/>
    <property type="match status" value="1"/>
</dbReference>
<feature type="region of interest" description="Disordered" evidence="2">
    <location>
        <begin position="969"/>
        <end position="1004"/>
    </location>
</feature>
<feature type="region of interest" description="Disordered" evidence="2">
    <location>
        <begin position="145"/>
        <end position="218"/>
    </location>
</feature>
<accession>A0ABD2XXW4</accession>
<dbReference type="Proteomes" id="UP001630127">
    <property type="component" value="Unassembled WGS sequence"/>
</dbReference>
<dbReference type="EMBL" id="JBJUIK010000016">
    <property type="protein sequence ID" value="KAL3499361.1"/>
    <property type="molecule type" value="Genomic_DNA"/>
</dbReference>
<dbReference type="PANTHER" id="PTHR34452">
    <property type="entry name" value="MYOSIN HEAVY CHAIN-RELATED PROTEIN"/>
    <property type="match status" value="1"/>
</dbReference>
<dbReference type="AlphaFoldDB" id="A0ABD2XXW4"/>
<feature type="coiled-coil region" evidence="1">
    <location>
        <begin position="303"/>
        <end position="437"/>
    </location>
</feature>
<dbReference type="Gene3D" id="1.20.5.170">
    <property type="match status" value="1"/>
</dbReference>
<evidence type="ECO:0000256" key="2">
    <source>
        <dbReference type="SAM" id="MobiDB-lite"/>
    </source>
</evidence>
<dbReference type="Pfam" id="PF10358">
    <property type="entry name" value="NT-C2"/>
    <property type="match status" value="1"/>
</dbReference>
<feature type="compositionally biased region" description="Polar residues" evidence="2">
    <location>
        <begin position="184"/>
        <end position="197"/>
    </location>
</feature>
<dbReference type="InterPro" id="IPR019448">
    <property type="entry name" value="NT-C2"/>
</dbReference>
<feature type="compositionally biased region" description="Polar residues" evidence="2">
    <location>
        <begin position="983"/>
        <end position="1004"/>
    </location>
</feature>
<feature type="region of interest" description="Disordered" evidence="2">
    <location>
        <begin position="1094"/>
        <end position="1114"/>
    </location>
</feature>
<sequence length="1193" mass="136683">MFKSARWRSEKNKIKAEFKLQFHATQVSQVGGDGLMISVVPADVGKPTVKLEKAIITDGSCYWDSPVIETVKFVRESKTGKIHERIYHFLLATGSSKAGVVGEASLDLSCYALATKVSSVSLPLKKSKSEIVLHVSIQRMLDSVDPREVEESEDVQQNSQDRSLRAKLSNGEVEGGIKTHTNEETPLNKNINHSTEMNRNRRASSGSDVTTSSSDSSLGLETQIQIKNGHIHQDPDSILSSLNNGSMLQRPTSDVSATIHEEHQKSWEWLGGLALEISTDESSGTPREAFLSECSQEAPAFVVEKLKSELTALARQAEMSELELQTLRRQIVKESRRGQDLSTEIIKLKEERESFREECEKHKALQSRLDEAKSRNKMQFEGGDPYTLLEELRQEMNYEKDLNSNLRIQLQKTQESNSELILAVRDLDEMLEQKNKEISDLPNKQAALDADKRLQEPNYECEIEDDDDQRALGELVKEHNDSKEAYILDQKIMDLQGEMEICRREKDELEMQMEQLALDYEILKQENHDISYKLEQSQLQEQLKMQYECASSYPSVNELETQIENLEKELNKRSQEFSDSLNTISKLEVQVKTLENELKEQSHEHSDALITISELEEHVKTLANELKEWSDGHSDALVTIRELQDQVMSMEKEIEERSVLHSDALNAVGQLENHVKSLEEELEKQAQVFEADMEALTSAKVEQEQRAIRAEESLRKMRWQNASTAERLQEEFRKLSVQMASTFEANEKLAAKALTEANELRLQKSHLQEKLQKASEELQLASHHYEARLRELSDKVISMSNHTEELQSEIEDKSMQLQDQVKYAEETQVHLTQEIQMLKSEIGALAMENKSLSDKAEEKESLRFELENMRRSSKELELLLQQTNNERTDLESRVVLVKENEESLLKELQSMRYLKGDMETKNKNLQMEVDNLKLQCKELKQSLPDDVLEKEKLRKQVLQLKGELKRKEDAFNSSEKKIKDSNGRVTASDGTKATPKNNKFQTAPRTPKEVANLKERIKLLEGQIILKETALEKSTSSFLEKEKDLQNKIEELERRMEVLIHNTTSFCQENSYQDVPEVSKDRTLDSTREVINATGNQGTKPCIPEENGAPSSMKSSHYNLLENELKSSASDSRVDELLSEMTLLKERNNMMEVELKEMQDRYSEISLKFAEVEGERQQLVMRVRSLKNAKRNS</sequence>